<comment type="caution">
    <text evidence="2">The sequence shown here is derived from an EMBL/GenBank/DDBJ whole genome shotgun (WGS) entry which is preliminary data.</text>
</comment>
<evidence type="ECO:0000313" key="2">
    <source>
        <dbReference type="EMBL" id="MDC0719651.1"/>
    </source>
</evidence>
<dbReference type="InterPro" id="IPR001107">
    <property type="entry name" value="Band_7"/>
</dbReference>
<reference evidence="2 3" key="1">
    <citation type="submission" date="2022-11" db="EMBL/GenBank/DDBJ databases">
        <title>Minimal conservation of predation-associated metabolite biosynthetic gene clusters underscores biosynthetic potential of Myxococcota including descriptions for ten novel species: Archangium lansinium sp. nov., Myxococcus landrumus sp. nov., Nannocystis bai.</title>
        <authorList>
            <person name="Ahearne A."/>
            <person name="Stevens C."/>
            <person name="Dowd S."/>
        </authorList>
    </citation>
    <scope>NUCLEOTIDE SEQUENCE [LARGE SCALE GENOMIC DNA]</scope>
    <source>
        <strain evidence="2 3">BB15-2</strain>
    </source>
</reference>
<name>A0ABT5E1A2_9BACT</name>
<sequence length="380" mass="41535">MAQQRKSGQPSGGQILGNLQGKLKSVTGGGGGSGWFDWVWIGGALIAGLVLMTTSFTAIEPGQVAVRINNITGGLTTVTQPGWITRMPFGIHSVYVLDASPQTFSMHGSKNVDDLEVSELTVRASDGSNFHFSDTTIIFQLSGAEAQTVIRDGGEDRGFLKWMRPYVRAILRDEFGRESTISVSNPTKFGEATERAKSRLNELLGVHGVIVTQIVTPRPQFNDEYEKLIEERNKLGNQLEVIKSNLAAAGTSRERRLAEVNRDQNRLIQEKRTELESALATAIAAQADATREADTYKISKVAEGQAALSAARQQATELRGQLEAVYRARKAEIDAFRTQPVERVMERLGERLRGVTIAIEPWANDASPSRVEIEKIGGAQ</sequence>
<evidence type="ECO:0000313" key="3">
    <source>
        <dbReference type="Proteomes" id="UP001221686"/>
    </source>
</evidence>
<protein>
    <submittedName>
        <fullName evidence="2">SPFH domain-containing protein</fullName>
    </submittedName>
</protein>
<keyword evidence="3" id="KW-1185">Reference proteome</keyword>
<proteinExistence type="predicted"/>
<gene>
    <name evidence="2" type="ORF">POL25_22290</name>
</gene>
<dbReference type="Proteomes" id="UP001221686">
    <property type="component" value="Unassembled WGS sequence"/>
</dbReference>
<dbReference type="EMBL" id="JAQNDL010000002">
    <property type="protein sequence ID" value="MDC0719651.1"/>
    <property type="molecule type" value="Genomic_DNA"/>
</dbReference>
<dbReference type="Pfam" id="PF01145">
    <property type="entry name" value="Band_7"/>
    <property type="match status" value="1"/>
</dbReference>
<dbReference type="RefSeq" id="WP_272088155.1">
    <property type="nucleotide sequence ID" value="NZ_JAQNDL010000002.1"/>
</dbReference>
<organism evidence="2 3">
    <name type="scientific">Nannocystis bainbridge</name>
    <dbReference type="NCBI Taxonomy" id="2995303"/>
    <lineage>
        <taxon>Bacteria</taxon>
        <taxon>Pseudomonadati</taxon>
        <taxon>Myxococcota</taxon>
        <taxon>Polyangia</taxon>
        <taxon>Nannocystales</taxon>
        <taxon>Nannocystaceae</taxon>
        <taxon>Nannocystis</taxon>
    </lineage>
</organism>
<feature type="domain" description="Band 7" evidence="1">
    <location>
        <begin position="59"/>
        <end position="241"/>
    </location>
</feature>
<accession>A0ABT5E1A2</accession>
<evidence type="ECO:0000259" key="1">
    <source>
        <dbReference type="Pfam" id="PF01145"/>
    </source>
</evidence>